<comment type="caution">
    <text evidence="2">The sequence shown here is derived from an EMBL/GenBank/DDBJ whole genome shotgun (WGS) entry which is preliminary data.</text>
</comment>
<sequence>MVFAGEPLDVLPLWALLIAIMLLVLVSIEGGYRLGKFVGRPEQEKDTALGEMVGATLGLLAFLLAFTFGLAASRFDTRRELVLDEANAIGTTYLRAAMLPEGGDELRALLRQYVDLRLAATDPHQMQQLIHRSELLQTRLWERSIPIAARHPDSIVAGLFVQSLNEMIDIHAKRLAHGRNRIAPAIWAALYGVTVLSFAALGYHAGLARGRRSPAVLPVAFTFAVVIGLIADLDRPREGVLTVSQQPLLDLRQSMNPPP</sequence>
<evidence type="ECO:0008006" key="4">
    <source>
        <dbReference type="Google" id="ProtNLM"/>
    </source>
</evidence>
<accession>A0ABT2BKJ3</accession>
<organism evidence="2 3">
    <name type="scientific">Massilia solisilvae</name>
    <dbReference type="NCBI Taxonomy" id="1811225"/>
    <lineage>
        <taxon>Bacteria</taxon>
        <taxon>Pseudomonadati</taxon>
        <taxon>Pseudomonadota</taxon>
        <taxon>Betaproteobacteria</taxon>
        <taxon>Burkholderiales</taxon>
        <taxon>Oxalobacteraceae</taxon>
        <taxon>Telluria group</taxon>
        <taxon>Massilia</taxon>
    </lineage>
</organism>
<dbReference type="InterPro" id="IPR025333">
    <property type="entry name" value="DUF4239"/>
</dbReference>
<evidence type="ECO:0000256" key="1">
    <source>
        <dbReference type="SAM" id="Phobius"/>
    </source>
</evidence>
<dbReference type="EMBL" id="JANUGV010000002">
    <property type="protein sequence ID" value="MCS0608595.1"/>
    <property type="molecule type" value="Genomic_DNA"/>
</dbReference>
<name>A0ABT2BKJ3_9BURK</name>
<evidence type="ECO:0000313" key="3">
    <source>
        <dbReference type="Proteomes" id="UP001205861"/>
    </source>
</evidence>
<keyword evidence="1" id="KW-1133">Transmembrane helix</keyword>
<dbReference type="RefSeq" id="WP_258856281.1">
    <property type="nucleotide sequence ID" value="NZ_JANUGV010000002.1"/>
</dbReference>
<dbReference type="Pfam" id="PF14023">
    <property type="entry name" value="Bestrophin-like"/>
    <property type="match status" value="1"/>
</dbReference>
<keyword evidence="1" id="KW-0472">Membrane</keyword>
<protein>
    <recommendedName>
        <fullName evidence="4">DUF4239 domain-containing protein</fullName>
    </recommendedName>
</protein>
<evidence type="ECO:0000313" key="2">
    <source>
        <dbReference type="EMBL" id="MCS0608595.1"/>
    </source>
</evidence>
<feature type="transmembrane region" description="Helical" evidence="1">
    <location>
        <begin position="12"/>
        <end position="32"/>
    </location>
</feature>
<feature type="transmembrane region" description="Helical" evidence="1">
    <location>
        <begin position="182"/>
        <end position="203"/>
    </location>
</feature>
<keyword evidence="3" id="KW-1185">Reference proteome</keyword>
<proteinExistence type="predicted"/>
<feature type="transmembrane region" description="Helical" evidence="1">
    <location>
        <begin position="52"/>
        <end position="72"/>
    </location>
</feature>
<feature type="transmembrane region" description="Helical" evidence="1">
    <location>
        <begin position="215"/>
        <end position="233"/>
    </location>
</feature>
<reference evidence="2 3" key="1">
    <citation type="submission" date="2022-08" db="EMBL/GenBank/DDBJ databases">
        <title>Reclassification of Massilia species as members of the genera Telluria, Duganella, Pseudoduganella, Mokoshia gen. nov. and Zemynaea gen. nov. using orthogonal and non-orthogonal genome-based approaches.</title>
        <authorList>
            <person name="Bowman J.P."/>
        </authorList>
    </citation>
    <scope>NUCLEOTIDE SEQUENCE [LARGE SCALE GENOMIC DNA]</scope>
    <source>
        <strain evidence="2 3">JCM 31607</strain>
    </source>
</reference>
<gene>
    <name evidence="2" type="ORF">NX773_10515</name>
</gene>
<dbReference type="Proteomes" id="UP001205861">
    <property type="component" value="Unassembled WGS sequence"/>
</dbReference>
<keyword evidence="1" id="KW-0812">Transmembrane</keyword>